<comment type="caution">
    <text evidence="3">The sequence shown here is derived from an EMBL/GenBank/DDBJ whole genome shotgun (WGS) entry which is preliminary data.</text>
</comment>
<proteinExistence type="predicted"/>
<sequence length="91" mass="10165">MIARINELTLETDAANATIDQLRHDNGALTTKLEQAQDDLLAARAGLRRMIRERNTNADAHAEQRVSSVQRPATAGIGQRVRWSPDRCYLP</sequence>
<feature type="compositionally biased region" description="Basic and acidic residues" evidence="2">
    <location>
        <begin position="53"/>
        <end position="64"/>
    </location>
</feature>
<feature type="region of interest" description="Disordered" evidence="2">
    <location>
        <begin position="53"/>
        <end position="78"/>
    </location>
</feature>
<feature type="coiled-coil region" evidence="1">
    <location>
        <begin position="5"/>
        <end position="53"/>
    </location>
</feature>
<keyword evidence="1" id="KW-0175">Coiled coil</keyword>
<reference evidence="3" key="1">
    <citation type="submission" date="2021-01" db="EMBL/GenBank/DDBJ databases">
        <title>Whole genome shotgun sequence of Actinoplanes rishiriensis NBRC 108556.</title>
        <authorList>
            <person name="Komaki H."/>
            <person name="Tamura T."/>
        </authorList>
    </citation>
    <scope>NUCLEOTIDE SEQUENCE</scope>
    <source>
        <strain evidence="3">NBRC 108556</strain>
    </source>
</reference>
<protein>
    <submittedName>
        <fullName evidence="3">Uncharacterized protein</fullName>
    </submittedName>
</protein>
<name>A0A919MVZ7_9ACTN</name>
<evidence type="ECO:0000313" key="3">
    <source>
        <dbReference type="EMBL" id="GIF01947.1"/>
    </source>
</evidence>
<dbReference type="EMBL" id="BOMV01000115">
    <property type="protein sequence ID" value="GIF01947.1"/>
    <property type="molecule type" value="Genomic_DNA"/>
</dbReference>
<evidence type="ECO:0000256" key="2">
    <source>
        <dbReference type="SAM" id="MobiDB-lite"/>
    </source>
</evidence>
<evidence type="ECO:0000256" key="1">
    <source>
        <dbReference type="SAM" id="Coils"/>
    </source>
</evidence>
<accession>A0A919MVZ7</accession>
<dbReference type="AlphaFoldDB" id="A0A919MVZ7"/>
<organism evidence="3 4">
    <name type="scientific">Paractinoplanes rishiriensis</name>
    <dbReference type="NCBI Taxonomy" id="1050105"/>
    <lineage>
        <taxon>Bacteria</taxon>
        <taxon>Bacillati</taxon>
        <taxon>Actinomycetota</taxon>
        <taxon>Actinomycetes</taxon>
        <taxon>Micromonosporales</taxon>
        <taxon>Micromonosporaceae</taxon>
        <taxon>Paractinoplanes</taxon>
    </lineage>
</organism>
<evidence type="ECO:0000313" key="4">
    <source>
        <dbReference type="Proteomes" id="UP000636960"/>
    </source>
</evidence>
<dbReference type="Proteomes" id="UP000636960">
    <property type="component" value="Unassembled WGS sequence"/>
</dbReference>
<keyword evidence="4" id="KW-1185">Reference proteome</keyword>
<gene>
    <name evidence="3" type="ORF">Ari01nite_94110</name>
</gene>